<evidence type="ECO:0000313" key="12">
    <source>
        <dbReference type="Proteomes" id="UP000179627"/>
    </source>
</evidence>
<evidence type="ECO:0000259" key="9">
    <source>
        <dbReference type="PROSITE" id="PS50893"/>
    </source>
</evidence>
<dbReference type="EMBL" id="MBLM01000115">
    <property type="protein sequence ID" value="OHV36662.1"/>
    <property type="molecule type" value="Genomic_DNA"/>
</dbReference>
<feature type="domain" description="ABC transmembrane type-1" evidence="10">
    <location>
        <begin position="72"/>
        <end position="359"/>
    </location>
</feature>
<keyword evidence="2 8" id="KW-0812">Transmembrane</keyword>
<evidence type="ECO:0000256" key="4">
    <source>
        <dbReference type="ARBA" id="ARBA00022840"/>
    </source>
</evidence>
<accession>A0A1S1QUC6</accession>
<evidence type="ECO:0000313" key="11">
    <source>
        <dbReference type="EMBL" id="OHV36662.1"/>
    </source>
</evidence>
<evidence type="ECO:0000256" key="6">
    <source>
        <dbReference type="ARBA" id="ARBA00023136"/>
    </source>
</evidence>
<dbReference type="GO" id="GO:0140359">
    <property type="term" value="F:ABC-type transporter activity"/>
    <property type="evidence" value="ECO:0007669"/>
    <property type="project" value="InterPro"/>
</dbReference>
<proteinExistence type="predicted"/>
<evidence type="ECO:0000256" key="7">
    <source>
        <dbReference type="SAM" id="MobiDB-lite"/>
    </source>
</evidence>
<dbReference type="SUPFAM" id="SSF90123">
    <property type="entry name" value="ABC transporter transmembrane region"/>
    <property type="match status" value="1"/>
</dbReference>
<gene>
    <name evidence="11" type="ORF">CC117_17330</name>
</gene>
<feature type="transmembrane region" description="Helical" evidence="8">
    <location>
        <begin position="302"/>
        <end position="323"/>
    </location>
</feature>
<evidence type="ECO:0000256" key="3">
    <source>
        <dbReference type="ARBA" id="ARBA00022741"/>
    </source>
</evidence>
<dbReference type="PANTHER" id="PTHR24221:SF646">
    <property type="entry name" value="HAEMOLYSIN SECRETION ATP-BINDING PROTEIN"/>
    <property type="match status" value="1"/>
</dbReference>
<organism evidence="11 12">
    <name type="scientific">Parafrankia colletiae</name>
    <dbReference type="NCBI Taxonomy" id="573497"/>
    <lineage>
        <taxon>Bacteria</taxon>
        <taxon>Bacillati</taxon>
        <taxon>Actinomycetota</taxon>
        <taxon>Actinomycetes</taxon>
        <taxon>Frankiales</taxon>
        <taxon>Frankiaceae</taxon>
        <taxon>Parafrankia</taxon>
    </lineage>
</organism>
<keyword evidence="12" id="KW-1185">Reference proteome</keyword>
<dbReference type="SMART" id="SM00382">
    <property type="entry name" value="AAA"/>
    <property type="match status" value="1"/>
</dbReference>
<dbReference type="GO" id="GO:0016887">
    <property type="term" value="F:ATP hydrolysis activity"/>
    <property type="evidence" value="ECO:0007669"/>
    <property type="project" value="InterPro"/>
</dbReference>
<dbReference type="SUPFAM" id="SSF52540">
    <property type="entry name" value="P-loop containing nucleoside triphosphate hydrolases"/>
    <property type="match status" value="1"/>
</dbReference>
<dbReference type="Gene3D" id="3.40.50.300">
    <property type="entry name" value="P-loop containing nucleotide triphosphate hydrolases"/>
    <property type="match status" value="1"/>
</dbReference>
<dbReference type="PANTHER" id="PTHR24221">
    <property type="entry name" value="ATP-BINDING CASSETTE SUB-FAMILY B"/>
    <property type="match status" value="1"/>
</dbReference>
<dbReference type="GO" id="GO:0034040">
    <property type="term" value="F:ATPase-coupled lipid transmembrane transporter activity"/>
    <property type="evidence" value="ECO:0007669"/>
    <property type="project" value="TreeGrafter"/>
</dbReference>
<dbReference type="AlphaFoldDB" id="A0A1S1QUC6"/>
<dbReference type="Gene3D" id="1.20.1560.10">
    <property type="entry name" value="ABC transporter type 1, transmembrane domain"/>
    <property type="match status" value="1"/>
</dbReference>
<evidence type="ECO:0000256" key="8">
    <source>
        <dbReference type="SAM" id="Phobius"/>
    </source>
</evidence>
<comment type="caution">
    <text evidence="11">The sequence shown here is derived from an EMBL/GenBank/DDBJ whole genome shotgun (WGS) entry which is preliminary data.</text>
</comment>
<feature type="transmembrane region" description="Helical" evidence="8">
    <location>
        <begin position="77"/>
        <end position="100"/>
    </location>
</feature>
<comment type="subcellular location">
    <subcellularLocation>
        <location evidence="1">Cell membrane</location>
        <topology evidence="1">Multi-pass membrane protein</topology>
    </subcellularLocation>
</comment>
<dbReference type="InterPro" id="IPR011527">
    <property type="entry name" value="ABC1_TM_dom"/>
</dbReference>
<evidence type="ECO:0000259" key="10">
    <source>
        <dbReference type="PROSITE" id="PS50929"/>
    </source>
</evidence>
<keyword evidence="6 8" id="KW-0472">Membrane</keyword>
<reference evidence="12" key="1">
    <citation type="submission" date="2016-07" db="EMBL/GenBank/DDBJ databases">
        <title>Sequence Frankia sp. strain CcI1.17.</title>
        <authorList>
            <person name="Ghodhbane-Gtari F."/>
            <person name="Swanson E."/>
            <person name="Gueddou A."/>
            <person name="Morris K."/>
            <person name="Hezbri K."/>
            <person name="Ktari A."/>
            <person name="Nouioui I."/>
            <person name="Abebe-Akele F."/>
            <person name="Simpson S."/>
            <person name="Thomas K."/>
            <person name="Gtari M."/>
            <person name="Tisa L.S."/>
            <person name="Hurst S."/>
        </authorList>
    </citation>
    <scope>NUCLEOTIDE SEQUENCE [LARGE SCALE GENOMIC DNA]</scope>
    <source>
        <strain evidence="12">Cc1.17</strain>
    </source>
</reference>
<dbReference type="Proteomes" id="UP000179627">
    <property type="component" value="Unassembled WGS sequence"/>
</dbReference>
<feature type="compositionally biased region" description="Low complexity" evidence="7">
    <location>
        <begin position="1"/>
        <end position="12"/>
    </location>
</feature>
<dbReference type="Pfam" id="PF00005">
    <property type="entry name" value="ABC_tran"/>
    <property type="match status" value="1"/>
</dbReference>
<dbReference type="PROSITE" id="PS50893">
    <property type="entry name" value="ABC_TRANSPORTER_2"/>
    <property type="match status" value="1"/>
</dbReference>
<dbReference type="InterPro" id="IPR039421">
    <property type="entry name" value="Type_1_exporter"/>
</dbReference>
<keyword evidence="4 11" id="KW-0067">ATP-binding</keyword>
<feature type="region of interest" description="Disordered" evidence="7">
    <location>
        <begin position="1"/>
        <end position="21"/>
    </location>
</feature>
<dbReference type="InterPro" id="IPR036640">
    <property type="entry name" value="ABC1_TM_sf"/>
</dbReference>
<evidence type="ECO:0000256" key="2">
    <source>
        <dbReference type="ARBA" id="ARBA00022692"/>
    </source>
</evidence>
<name>A0A1S1QUC6_9ACTN</name>
<dbReference type="InterPro" id="IPR003593">
    <property type="entry name" value="AAA+_ATPase"/>
</dbReference>
<sequence length="653" mass="70554">MAAPAPAAASSATPGRDQVLTYGREDDPKVRAWSKHDLTMSRTGVLAMGRRLPGLLRLAWSLAWEADRSGLIALVSLRVLAGVIEAVGLLAVAGALTAVLSEGPTPDRLREALPALLIVIGAGVLRTALSLITNLLQSRFGPRVDRVSLVRLLDLATRTSVMSFDDPQFVDDLDAAERGATSGRKLVDDAVEVFTSGVQMVAAGGVLTALHPVLLPLLVASILPDGWASARSARLAYLSWLGRIRQVRRQFMLRHHMTARDCAAEIRSFGLNRFLLDEYEYLARDIEAEQIRVGRGQAKYRLTGELVSGLALGAVYTTLVLLLNAEIMPLAAAGTAVLAIRTGRGALSTALTSLNSAYENFLYFDEYRSWMAEAVQRVPVTRAGSAPAEPAVIRVEDATYTYPQTDTPALHGVTVELRRGQVVAFVGANGSGKSTLAKVLAGLYEPDSGQVTWDGVDLAGVDPASVRSRIGLIPQQYTQWPMSARMNIAVGEISRLWAEGPDSVIPAARATAADEVIEKLPHGYDTSLARQYSAGHDLSGGQWQRIACARAVYRDAPVLIADEPSAALDARAEQALFDLIRDLGRDRAVLLITHRLASVRTADRIYVLDEGRVVDEGTHPELMERPGIYRDLFTLQARHFVDLPDPGREAVDA</sequence>
<feature type="transmembrane region" description="Helical" evidence="8">
    <location>
        <begin position="112"/>
        <end position="136"/>
    </location>
</feature>
<keyword evidence="5 8" id="KW-1133">Transmembrane helix</keyword>
<dbReference type="PROSITE" id="PS50929">
    <property type="entry name" value="ABC_TM1F"/>
    <property type="match status" value="1"/>
</dbReference>
<evidence type="ECO:0000256" key="5">
    <source>
        <dbReference type="ARBA" id="ARBA00022989"/>
    </source>
</evidence>
<dbReference type="GO" id="GO:0005524">
    <property type="term" value="F:ATP binding"/>
    <property type="evidence" value="ECO:0007669"/>
    <property type="project" value="UniProtKB-KW"/>
</dbReference>
<feature type="domain" description="ABC transporter" evidence="9">
    <location>
        <begin position="393"/>
        <end position="635"/>
    </location>
</feature>
<dbReference type="InterPro" id="IPR027417">
    <property type="entry name" value="P-loop_NTPase"/>
</dbReference>
<protein>
    <submittedName>
        <fullName evidence="11">ABC transporter ATP-binding protein</fullName>
    </submittedName>
</protein>
<evidence type="ECO:0000256" key="1">
    <source>
        <dbReference type="ARBA" id="ARBA00004651"/>
    </source>
</evidence>
<dbReference type="GO" id="GO:0005886">
    <property type="term" value="C:plasma membrane"/>
    <property type="evidence" value="ECO:0007669"/>
    <property type="project" value="UniProtKB-SubCell"/>
</dbReference>
<keyword evidence="3" id="KW-0547">Nucleotide-binding</keyword>
<dbReference type="InterPro" id="IPR003439">
    <property type="entry name" value="ABC_transporter-like_ATP-bd"/>
</dbReference>